<dbReference type="Proteomes" id="UP000292424">
    <property type="component" value="Chromosome"/>
</dbReference>
<reference evidence="1 2" key="1">
    <citation type="submission" date="2019-09" db="EMBL/GenBank/DDBJ databases">
        <title>Complete genome sequence of Arachidicoccus sp. B3-10 isolated from apple orchard soil.</title>
        <authorList>
            <person name="Kim H.S."/>
            <person name="Han K.-I."/>
            <person name="Suh M.K."/>
            <person name="Lee K.C."/>
            <person name="Eom M.K."/>
            <person name="Kim J.-S."/>
            <person name="Kang S.W."/>
            <person name="Sin Y."/>
            <person name="Lee J.-S."/>
        </authorList>
    </citation>
    <scope>NUCLEOTIDE SEQUENCE [LARGE SCALE GENOMIC DNA]</scope>
    <source>
        <strain evidence="1 2">B3-10</strain>
    </source>
</reference>
<organism evidence="1 2">
    <name type="scientific">Rhizosphaericola mali</name>
    <dbReference type="NCBI Taxonomy" id="2545455"/>
    <lineage>
        <taxon>Bacteria</taxon>
        <taxon>Pseudomonadati</taxon>
        <taxon>Bacteroidota</taxon>
        <taxon>Chitinophagia</taxon>
        <taxon>Chitinophagales</taxon>
        <taxon>Chitinophagaceae</taxon>
        <taxon>Rhizosphaericola</taxon>
    </lineage>
</organism>
<evidence type="ECO:0000313" key="1">
    <source>
        <dbReference type="EMBL" id="QES89585.1"/>
    </source>
</evidence>
<sequence length="112" mass="13009">MSFSKAFVIVDFYANRSEIELKYCVNKNRPLLHCNGHCFLMKALKKEQQQEKDLGDSFSKVNSLICQHYFSSVQNISPKYTIKSERLFLHDSPIWQLYVVDPLLKPPAQVLA</sequence>
<dbReference type="EMBL" id="CP044016">
    <property type="protein sequence ID" value="QES89585.1"/>
    <property type="molecule type" value="Genomic_DNA"/>
</dbReference>
<proteinExistence type="predicted"/>
<dbReference type="OrthoDB" id="980645at2"/>
<evidence type="ECO:0000313" key="2">
    <source>
        <dbReference type="Proteomes" id="UP000292424"/>
    </source>
</evidence>
<dbReference type="RefSeq" id="WP_131330528.1">
    <property type="nucleotide sequence ID" value="NZ_CP044016.1"/>
</dbReference>
<dbReference type="KEGG" id="arac:E0W69_013245"/>
<gene>
    <name evidence="1" type="ORF">E0W69_013245</name>
</gene>
<protein>
    <submittedName>
        <fullName evidence="1">Uncharacterized protein</fullName>
    </submittedName>
</protein>
<name>A0A5P2G289_9BACT</name>
<dbReference type="AlphaFoldDB" id="A0A5P2G289"/>
<accession>A0A5P2G289</accession>
<keyword evidence="2" id="KW-1185">Reference proteome</keyword>